<proteinExistence type="predicted"/>
<dbReference type="EMBL" id="LN891071">
    <property type="protein sequence ID" value="CUS09738.1"/>
    <property type="molecule type" value="Genomic_DNA"/>
</dbReference>
<evidence type="ECO:0000256" key="1">
    <source>
        <dbReference type="SAM" id="Coils"/>
    </source>
</evidence>
<dbReference type="SMART" id="SM00324">
    <property type="entry name" value="RhoGAP"/>
    <property type="match status" value="1"/>
</dbReference>
<protein>
    <recommendedName>
        <fullName evidence="3">Rho-GAP domain-containing protein</fullName>
    </recommendedName>
</protein>
<feature type="region of interest" description="Disordered" evidence="2">
    <location>
        <begin position="762"/>
        <end position="792"/>
    </location>
</feature>
<dbReference type="PANTHER" id="PTHR45808:SF2">
    <property type="entry name" value="RHO GTPASE-ACTIVATING PROTEIN 68F"/>
    <property type="match status" value="1"/>
</dbReference>
<evidence type="ECO:0000259" key="3">
    <source>
        <dbReference type="PROSITE" id="PS50238"/>
    </source>
</evidence>
<feature type="compositionally biased region" description="Basic residues" evidence="2">
    <location>
        <begin position="693"/>
        <end position="702"/>
    </location>
</feature>
<feature type="region of interest" description="Disordered" evidence="2">
    <location>
        <begin position="561"/>
        <end position="715"/>
    </location>
</feature>
<feature type="compositionally biased region" description="Basic and acidic residues" evidence="2">
    <location>
        <begin position="1007"/>
        <end position="1016"/>
    </location>
</feature>
<dbReference type="Pfam" id="PF00620">
    <property type="entry name" value="RhoGAP"/>
    <property type="match status" value="1"/>
</dbReference>
<evidence type="ECO:0000256" key="2">
    <source>
        <dbReference type="SAM" id="MobiDB-lite"/>
    </source>
</evidence>
<feature type="compositionally biased region" description="Polar residues" evidence="2">
    <location>
        <begin position="705"/>
        <end position="715"/>
    </location>
</feature>
<feature type="compositionally biased region" description="Low complexity" evidence="2">
    <location>
        <begin position="16"/>
        <end position="26"/>
    </location>
</feature>
<evidence type="ECO:0000313" key="4">
    <source>
        <dbReference type="EMBL" id="CUS09738.1"/>
    </source>
</evidence>
<organism evidence="4 5">
    <name type="scientific">Tuber aestivum</name>
    <name type="common">summer truffle</name>
    <dbReference type="NCBI Taxonomy" id="59557"/>
    <lineage>
        <taxon>Eukaryota</taxon>
        <taxon>Fungi</taxon>
        <taxon>Dikarya</taxon>
        <taxon>Ascomycota</taxon>
        <taxon>Pezizomycotina</taxon>
        <taxon>Pezizomycetes</taxon>
        <taxon>Pezizales</taxon>
        <taxon>Tuberaceae</taxon>
        <taxon>Tuber</taxon>
    </lineage>
</organism>
<dbReference type="InterPro" id="IPR000198">
    <property type="entry name" value="RhoGAP_dom"/>
</dbReference>
<dbReference type="Gene3D" id="1.10.555.10">
    <property type="entry name" value="Rho GTPase activation protein"/>
    <property type="match status" value="1"/>
</dbReference>
<evidence type="ECO:0000313" key="5">
    <source>
        <dbReference type="Proteomes" id="UP001412239"/>
    </source>
</evidence>
<name>A0A292PSX2_9PEZI</name>
<gene>
    <name evidence="4" type="ORF">GSTUAT00006168001</name>
</gene>
<dbReference type="Proteomes" id="UP001412239">
    <property type="component" value="Unassembled WGS sequence"/>
</dbReference>
<feature type="region of interest" description="Disordered" evidence="2">
    <location>
        <begin position="1"/>
        <end position="35"/>
    </location>
</feature>
<keyword evidence="5" id="KW-1185">Reference proteome</keyword>
<dbReference type="GO" id="GO:0005096">
    <property type="term" value="F:GTPase activator activity"/>
    <property type="evidence" value="ECO:0007669"/>
    <property type="project" value="TreeGrafter"/>
</dbReference>
<feature type="coiled-coil region" evidence="1">
    <location>
        <begin position="949"/>
        <end position="1006"/>
    </location>
</feature>
<dbReference type="AlphaFoldDB" id="A0A292PSX2"/>
<feature type="region of interest" description="Disordered" evidence="2">
    <location>
        <begin position="1007"/>
        <end position="1033"/>
    </location>
</feature>
<keyword evidence="1" id="KW-0175">Coiled coil</keyword>
<feature type="compositionally biased region" description="Basic and acidic residues" evidence="2">
    <location>
        <begin position="762"/>
        <end position="788"/>
    </location>
</feature>
<dbReference type="InterPro" id="IPR008936">
    <property type="entry name" value="Rho_GTPase_activation_prot"/>
</dbReference>
<feature type="region of interest" description="Disordered" evidence="2">
    <location>
        <begin position="873"/>
        <end position="938"/>
    </location>
</feature>
<reference evidence="4" key="1">
    <citation type="submission" date="2015-10" db="EMBL/GenBank/DDBJ databases">
        <authorList>
            <person name="Regsiter A."/>
            <person name="william w."/>
        </authorList>
    </citation>
    <scope>NUCLEOTIDE SEQUENCE</scope>
    <source>
        <strain evidence="4">Montdore</strain>
    </source>
</reference>
<feature type="region of interest" description="Disordered" evidence="2">
    <location>
        <begin position="184"/>
        <end position="205"/>
    </location>
</feature>
<feature type="compositionally biased region" description="Basic residues" evidence="2">
    <location>
        <begin position="597"/>
        <end position="608"/>
    </location>
</feature>
<dbReference type="GO" id="GO:0005737">
    <property type="term" value="C:cytoplasm"/>
    <property type="evidence" value="ECO:0007669"/>
    <property type="project" value="TreeGrafter"/>
</dbReference>
<dbReference type="PANTHER" id="PTHR45808">
    <property type="entry name" value="RHO GTPASE-ACTIVATING PROTEIN 68F"/>
    <property type="match status" value="1"/>
</dbReference>
<dbReference type="SUPFAM" id="SSF48350">
    <property type="entry name" value="GTPase activation domain, GAP"/>
    <property type="match status" value="1"/>
</dbReference>
<dbReference type="GO" id="GO:0007264">
    <property type="term" value="P:small GTPase-mediated signal transduction"/>
    <property type="evidence" value="ECO:0007669"/>
    <property type="project" value="TreeGrafter"/>
</dbReference>
<feature type="domain" description="Rho-GAP" evidence="3">
    <location>
        <begin position="275"/>
        <end position="538"/>
    </location>
</feature>
<accession>A0A292PSX2</accession>
<feature type="compositionally biased region" description="Polar residues" evidence="2">
    <location>
        <begin position="673"/>
        <end position="682"/>
    </location>
</feature>
<dbReference type="PROSITE" id="PS50238">
    <property type="entry name" value="RHOGAP"/>
    <property type="match status" value="1"/>
</dbReference>
<sequence>MQNPSMLARRNRSSRSRPSLAALSGSGYEPSVSKEALGCTTLPTSISRNSSVLKELRDDPFDLGIASQLLVGDSPLKGLGASVRTHHRSVRATGPFPLNVDGEQSIGRSTVNTSYYPSTNTMSGSQTVSSVWSGMSQRLFAESVGGTITERNTDIFTKQFDKLARKHGIQPFPERHAEEARTITVSGVSQDKPPEEANTPPLTGNKLWNKLMRRASASVDVSKHHSTMKLSLSRRRGSSISELAAIGRGKRDTLKGTHLEDFVRLGGVTPFVLPPELTPGDILIPTCMHAAAAFILNHGLKTPGLFRVPGNPTTTYALYDYYQKQFEENNNEPVVQTISLAKLPSHIRYNVHDVTHLLKKLLCCLPGGLLGSPAIFQALYNIQSFAFPGPSLGDHISDKVKPRMIALALASINLHFRISLICAVFGLLRAVSLASDFDMEPRLRDPHEKFTAMKEDALSIIFGPLLLGDKSDRILVSEGEDRTGLLVPPKLVPTANATPKLSKYTNRHSSAYTKMQMERTKRAALVCEMLINSWEDICCQLKKIDALGITAKSYDLPVTGPEAVTDTAPHVDAGARSKSQERSSSIPSFRGFGTSSLRKKGKASKRGRIPFEFGPMRQHNSQTPTRVPPQAPPASKSPADDVLGPSARGSPEKDDIFSTPIAPKNMSPVPEVSPQSLESSPNWRIIAPDTPIRNKKGTHRHSMPATITRSSSATVQVGGNEEIVPHQASCESSRASSPGLEIAAQAATRFRLAFLGEPVVRETSLESPEELRPANTTKEERKPSELRPRAPKLGAEIPELSFTPKTGKLFDPSEFSLDDTTPKPLNIKNKTKPKVVPAFSIFEDKPLIEPPPASPTLTLTRPNSKVDVKLTPKIPAQNSPTCATVPRSPALPESPVRTQNAPLQPATPNRRPRASTESDVEDRSIWRGGDSSFLGKKAPRSNSTLYAEIRRLQKLVEVKTEEVNAARRELNILHSRAGAVALNQMLREAQEETKIWKNRAEWAEKQLRDMAPREQQQKSVETSVIGRGRYSLG</sequence>